<dbReference type="RefSeq" id="WP_021725488.1">
    <property type="nucleotide sequence ID" value="NZ_AWEZ01000020.1"/>
</dbReference>
<dbReference type="STRING" id="1125712.HMPREF1316_1505"/>
<organism evidence="2 3">
    <name type="scientific">Olsenella profusa F0195</name>
    <dbReference type="NCBI Taxonomy" id="1125712"/>
    <lineage>
        <taxon>Bacteria</taxon>
        <taxon>Bacillati</taxon>
        <taxon>Actinomycetota</taxon>
        <taxon>Coriobacteriia</taxon>
        <taxon>Coriobacteriales</taxon>
        <taxon>Atopobiaceae</taxon>
        <taxon>Olsenella</taxon>
    </lineage>
</organism>
<evidence type="ECO:0000313" key="2">
    <source>
        <dbReference type="EMBL" id="ERL09860.1"/>
    </source>
</evidence>
<reference evidence="2 3" key="1">
    <citation type="submission" date="2013-08" db="EMBL/GenBank/DDBJ databases">
        <authorList>
            <person name="Durkin A.S."/>
            <person name="Haft D.R."/>
            <person name="McCorrison J."/>
            <person name="Torralba M."/>
            <person name="Gillis M."/>
            <person name="Haft D.H."/>
            <person name="Methe B."/>
            <person name="Sutton G."/>
            <person name="Nelson K.E."/>
        </authorList>
    </citation>
    <scope>NUCLEOTIDE SEQUENCE [LARGE SCALE GENOMIC DNA]</scope>
    <source>
        <strain evidence="2 3">F0195</strain>
    </source>
</reference>
<sequence length="499" mass="51948">MRHTKLTGLQSVAERLAQEALGAREGARGAATAPIGPVSVLNQDGTRTVMGLGNDDGTTMATHVGDVTPPGVPTGITASAQGLLVTISWDGSLQGGIPGDFMWVNLMVDGVVVGHLTHAGSQTVRVREGERTITASSEDDACLPDGRASHNRSSPCAPITVTAAALPTKEDTRQVAMLVSLTPSGTAAKEATSQGVMPAMEVGLVAHCNFSDSNTAPYPTLSIDGGEPQAIMTNGAPFAYWVAGATLTLLWDGSDWQNCSAPVYGATATIGNPAAANVAIDSDSVDFRTGGDHVGGTITRDGASFNDGALQLGAYHYEDAGVTVRYATVGTGNDPNEFGGLFLTRGAGMGIDRRPDGSTAAIVLERGNDGQENVSMFGHNLAFYRRYGSGLSANLMSGTWTEMLQTGAWYATRGFLVVVQIYNITLQQNYEWRTIGRISRVNLQAIVGMQGGYSISGMTVVSDGTHIGYLYIMSDGTVMARAGSFGHYSGQIAVPVGLG</sequence>
<dbReference type="EMBL" id="AWEZ01000020">
    <property type="protein sequence ID" value="ERL09860.1"/>
    <property type="molecule type" value="Genomic_DNA"/>
</dbReference>
<evidence type="ECO:0000256" key="1">
    <source>
        <dbReference type="SAM" id="MobiDB-lite"/>
    </source>
</evidence>
<accession>U2TU40</accession>
<evidence type="ECO:0000313" key="3">
    <source>
        <dbReference type="Proteomes" id="UP000016638"/>
    </source>
</evidence>
<dbReference type="Proteomes" id="UP000016638">
    <property type="component" value="Unassembled WGS sequence"/>
</dbReference>
<dbReference type="PATRIC" id="fig|1125712.3.peg.568"/>
<dbReference type="OrthoDB" id="3240615at2"/>
<dbReference type="eggNOG" id="ENOG50318EV">
    <property type="taxonomic scope" value="Bacteria"/>
</dbReference>
<protein>
    <submittedName>
        <fullName evidence="2">Uncharacterized protein</fullName>
    </submittedName>
</protein>
<dbReference type="AlphaFoldDB" id="U2TU40"/>
<gene>
    <name evidence="2" type="ORF">HMPREF1316_1505</name>
</gene>
<proteinExistence type="predicted"/>
<name>U2TU40_9ACTN</name>
<keyword evidence="3" id="KW-1185">Reference proteome</keyword>
<feature type="region of interest" description="Disordered" evidence="1">
    <location>
        <begin position="128"/>
        <end position="154"/>
    </location>
</feature>
<comment type="caution">
    <text evidence="2">The sequence shown here is derived from an EMBL/GenBank/DDBJ whole genome shotgun (WGS) entry which is preliminary data.</text>
</comment>